<dbReference type="EMBL" id="KE145359">
    <property type="protein sequence ID" value="EPE32712.1"/>
    <property type="molecule type" value="Genomic_DNA"/>
</dbReference>
<dbReference type="Gene3D" id="2.60.120.200">
    <property type="match status" value="1"/>
</dbReference>
<dbReference type="GO" id="GO:0030246">
    <property type="term" value="F:carbohydrate binding"/>
    <property type="evidence" value="ECO:0007669"/>
    <property type="project" value="UniProtKB-KW"/>
</dbReference>
<feature type="domain" description="GH16" evidence="2">
    <location>
        <begin position="37"/>
        <end position="280"/>
    </location>
</feature>
<dbReference type="PANTHER" id="PTHR10963">
    <property type="entry name" value="GLYCOSYL HYDROLASE-RELATED"/>
    <property type="match status" value="1"/>
</dbReference>
<reference evidence="3 4" key="1">
    <citation type="journal article" date="2013" name="BMC Genomics">
        <title>Genomics-driven discovery of the pneumocandin biosynthetic gene cluster in the fungus Glarea lozoyensis.</title>
        <authorList>
            <person name="Chen L."/>
            <person name="Yue Q."/>
            <person name="Zhang X."/>
            <person name="Xiang M."/>
            <person name="Wang C."/>
            <person name="Li S."/>
            <person name="Che Y."/>
            <person name="Ortiz-Lopez F.J."/>
            <person name="Bills G.F."/>
            <person name="Liu X."/>
            <person name="An Z."/>
        </authorList>
    </citation>
    <scope>NUCLEOTIDE SEQUENCE [LARGE SCALE GENOMIC DNA]</scope>
    <source>
        <strain evidence="4">ATCC 20868 / MF5171</strain>
    </source>
</reference>
<protein>
    <submittedName>
        <fullName evidence="3">Concanavalin A-like lectins/glucanase</fullName>
    </submittedName>
</protein>
<dbReference type="InterPro" id="IPR000757">
    <property type="entry name" value="Beta-glucanase-like"/>
</dbReference>
<evidence type="ECO:0000256" key="1">
    <source>
        <dbReference type="SAM" id="SignalP"/>
    </source>
</evidence>
<feature type="chain" id="PRO_5004508042" evidence="1">
    <location>
        <begin position="22"/>
        <end position="332"/>
    </location>
</feature>
<dbReference type="KEGG" id="glz:GLAREA_07846"/>
<dbReference type="OMA" id="IGNQVYM"/>
<dbReference type="Pfam" id="PF26113">
    <property type="entry name" value="GH16_XgeA"/>
    <property type="match status" value="1"/>
</dbReference>
<dbReference type="STRING" id="1116229.S3D2F5"/>
<gene>
    <name evidence="3" type="ORF">GLAREA_07846</name>
</gene>
<keyword evidence="4" id="KW-1185">Reference proteome</keyword>
<dbReference type="SUPFAM" id="SSF49899">
    <property type="entry name" value="Concanavalin A-like lectins/glucanases"/>
    <property type="match status" value="1"/>
</dbReference>
<evidence type="ECO:0000313" key="3">
    <source>
        <dbReference type="EMBL" id="EPE32712.1"/>
    </source>
</evidence>
<name>S3D2F5_GLAL2</name>
<evidence type="ECO:0000259" key="2">
    <source>
        <dbReference type="PROSITE" id="PS51762"/>
    </source>
</evidence>
<dbReference type="GO" id="GO:0009251">
    <property type="term" value="P:glucan catabolic process"/>
    <property type="evidence" value="ECO:0007669"/>
    <property type="project" value="TreeGrafter"/>
</dbReference>
<sequence length="332" mass="36504">MVSSSISSLLLTLSFTSSTLGYKLVHNFDSTNWFQSFDWHTEKDPSNGFVDYISLPTAQSLGLAKITNNQVFLGVDNTNVIPQGSRGRKAIWLTSKIEFTRGLLIGDFAHIPSSDCGSWPAFWTTNNGESRTVDVPDPEKVLYGEIDILEYFSDDTNGAMTLHTDTRSHCTFDQKKGPFQTGERAEDFTDCTVGAGCSTTGLADSVGTPFNAQGGGVYAMDWTEKHINIYSWPRNAVPKDITDGQPDVANWGTPVASFDESRGDCDMVENFVAQTIYFDTTFCGDMAGGQGWTDWSTCAATTGVATCEEYVRNNPRAFANAYWLINSVKVYQ</sequence>
<dbReference type="HOGENOM" id="CLU_016972_1_1_1"/>
<dbReference type="GO" id="GO:0004553">
    <property type="term" value="F:hydrolase activity, hydrolyzing O-glycosyl compounds"/>
    <property type="evidence" value="ECO:0007669"/>
    <property type="project" value="InterPro"/>
</dbReference>
<proteinExistence type="predicted"/>
<dbReference type="AlphaFoldDB" id="S3D2F5"/>
<dbReference type="InterPro" id="IPR050546">
    <property type="entry name" value="Glycosyl_Hydrlase_16"/>
</dbReference>
<dbReference type="InterPro" id="IPR013320">
    <property type="entry name" value="ConA-like_dom_sf"/>
</dbReference>
<dbReference type="GeneID" id="19466898"/>
<dbReference type="PANTHER" id="PTHR10963:SF24">
    <property type="entry name" value="GLYCOSIDASE C21B10.07-RELATED"/>
    <property type="match status" value="1"/>
</dbReference>
<dbReference type="PROSITE" id="PS51762">
    <property type="entry name" value="GH16_2"/>
    <property type="match status" value="1"/>
</dbReference>
<feature type="signal peptide" evidence="1">
    <location>
        <begin position="1"/>
        <end position="21"/>
    </location>
</feature>
<accession>S3D2F5</accession>
<organism evidence="3 4">
    <name type="scientific">Glarea lozoyensis (strain ATCC 20868 / MF5171)</name>
    <dbReference type="NCBI Taxonomy" id="1116229"/>
    <lineage>
        <taxon>Eukaryota</taxon>
        <taxon>Fungi</taxon>
        <taxon>Dikarya</taxon>
        <taxon>Ascomycota</taxon>
        <taxon>Pezizomycotina</taxon>
        <taxon>Leotiomycetes</taxon>
        <taxon>Helotiales</taxon>
        <taxon>Helotiaceae</taxon>
        <taxon>Glarea</taxon>
    </lineage>
</organism>
<dbReference type="RefSeq" id="XP_008080724.1">
    <property type="nucleotide sequence ID" value="XM_008082533.1"/>
</dbReference>
<keyword evidence="3" id="KW-0430">Lectin</keyword>
<dbReference type="OrthoDB" id="192832at2759"/>
<keyword evidence="1" id="KW-0732">Signal</keyword>
<dbReference type="Proteomes" id="UP000016922">
    <property type="component" value="Unassembled WGS sequence"/>
</dbReference>
<dbReference type="CDD" id="cd02181">
    <property type="entry name" value="GH16_fungal_Lam16A_glucanase"/>
    <property type="match status" value="1"/>
</dbReference>
<dbReference type="eggNOG" id="ENOG502SKA3">
    <property type="taxonomic scope" value="Eukaryota"/>
</dbReference>
<evidence type="ECO:0000313" key="4">
    <source>
        <dbReference type="Proteomes" id="UP000016922"/>
    </source>
</evidence>